<dbReference type="InterPro" id="IPR050237">
    <property type="entry name" value="ATP-dep_AMP-bd_enzyme"/>
</dbReference>
<proteinExistence type="predicted"/>
<dbReference type="InterPro" id="IPR045851">
    <property type="entry name" value="AMP-bd_C_sf"/>
</dbReference>
<dbReference type="Pfam" id="PF00501">
    <property type="entry name" value="AMP-binding"/>
    <property type="match status" value="1"/>
</dbReference>
<dbReference type="Gene3D" id="3.40.50.12780">
    <property type="entry name" value="N-terminal domain of ligase-like"/>
    <property type="match status" value="1"/>
</dbReference>
<dbReference type="RefSeq" id="WP_283445241.1">
    <property type="nucleotide sequence ID" value="NZ_FXUL01000031.1"/>
</dbReference>
<dbReference type="PROSITE" id="PS00455">
    <property type="entry name" value="AMP_BINDING"/>
    <property type="match status" value="1"/>
</dbReference>
<evidence type="ECO:0000313" key="10">
    <source>
        <dbReference type="EMBL" id="SMP79317.1"/>
    </source>
</evidence>
<accession>A0ABY1QSN3</accession>
<dbReference type="InterPro" id="IPR025110">
    <property type="entry name" value="AMP-bd_C"/>
</dbReference>
<feature type="domain" description="AMP-dependent synthetase/ligase" evidence="8">
    <location>
        <begin position="41"/>
        <end position="427"/>
    </location>
</feature>
<dbReference type="PANTHER" id="PTHR43767:SF8">
    <property type="entry name" value="LONG-CHAIN-FATTY-ACID--COA LIGASE"/>
    <property type="match status" value="1"/>
</dbReference>
<keyword evidence="3" id="KW-0436">Ligase</keyword>
<evidence type="ECO:0000256" key="3">
    <source>
        <dbReference type="ARBA" id="ARBA00022598"/>
    </source>
</evidence>
<comment type="caution">
    <text evidence="10">The sequence shown here is derived from an EMBL/GenBank/DDBJ whole genome shotgun (WGS) entry which is preliminary data.</text>
</comment>
<dbReference type="Pfam" id="PF13193">
    <property type="entry name" value="AMP-binding_C"/>
    <property type="match status" value="1"/>
</dbReference>
<dbReference type="InterPro" id="IPR020845">
    <property type="entry name" value="AMP-binding_CS"/>
</dbReference>
<organism evidence="10 11">
    <name type="scientific">Noviherbaspirillum suwonense</name>
    <dbReference type="NCBI Taxonomy" id="1224511"/>
    <lineage>
        <taxon>Bacteria</taxon>
        <taxon>Pseudomonadati</taxon>
        <taxon>Pseudomonadota</taxon>
        <taxon>Betaproteobacteria</taxon>
        <taxon>Burkholderiales</taxon>
        <taxon>Oxalobacteraceae</taxon>
        <taxon>Noviherbaspirillum</taxon>
    </lineage>
</organism>
<keyword evidence="11" id="KW-1185">Reference proteome</keyword>
<dbReference type="InterPro" id="IPR042099">
    <property type="entry name" value="ANL_N_sf"/>
</dbReference>
<evidence type="ECO:0000313" key="11">
    <source>
        <dbReference type="Proteomes" id="UP001158049"/>
    </source>
</evidence>
<dbReference type="PANTHER" id="PTHR43767">
    <property type="entry name" value="LONG-CHAIN-FATTY-ACID--COA LIGASE"/>
    <property type="match status" value="1"/>
</dbReference>
<gene>
    <name evidence="10" type="ORF">SAMN06295970_1316</name>
</gene>
<comment type="subcellular location">
    <subcellularLocation>
        <location evidence="1">Membrane</location>
        <topology evidence="1">Peripheral membrane protein</topology>
    </subcellularLocation>
</comment>
<evidence type="ECO:0000256" key="4">
    <source>
        <dbReference type="ARBA" id="ARBA00023136"/>
    </source>
</evidence>
<evidence type="ECO:0000256" key="5">
    <source>
        <dbReference type="ARBA" id="ARBA00026121"/>
    </source>
</evidence>
<dbReference type="EC" id="6.2.1.3" evidence="5"/>
<reference evidence="10 11" key="1">
    <citation type="submission" date="2017-05" db="EMBL/GenBank/DDBJ databases">
        <authorList>
            <person name="Varghese N."/>
            <person name="Submissions S."/>
        </authorList>
    </citation>
    <scope>NUCLEOTIDE SEQUENCE [LARGE SCALE GENOMIC DNA]</scope>
    <source>
        <strain evidence="10 11">DSM 26001</strain>
    </source>
</reference>
<comment type="pathway">
    <text evidence="2">Lipid metabolism; fatty acid beta-oxidation.</text>
</comment>
<name>A0ABY1QSN3_9BURK</name>
<dbReference type="SUPFAM" id="SSF56801">
    <property type="entry name" value="Acetyl-CoA synthetase-like"/>
    <property type="match status" value="1"/>
</dbReference>
<evidence type="ECO:0000256" key="7">
    <source>
        <dbReference type="ARBA" id="ARBA00042773"/>
    </source>
</evidence>
<dbReference type="Proteomes" id="UP001158049">
    <property type="component" value="Unassembled WGS sequence"/>
</dbReference>
<evidence type="ECO:0000256" key="1">
    <source>
        <dbReference type="ARBA" id="ARBA00004170"/>
    </source>
</evidence>
<evidence type="ECO:0000259" key="8">
    <source>
        <dbReference type="Pfam" id="PF00501"/>
    </source>
</evidence>
<dbReference type="InterPro" id="IPR000873">
    <property type="entry name" value="AMP-dep_synth/lig_dom"/>
</dbReference>
<evidence type="ECO:0000256" key="6">
    <source>
        <dbReference type="ARBA" id="ARBA00039545"/>
    </source>
</evidence>
<sequence>MPGTSMNTPPAAGSRPWLRNYPPGVDWHAPPAKSPVHRLLDETAAACPDHVAIEFEGKTYSYRALRELADRAAAGLQRLGVSPGVHVGLYLPNTPHYVVMFFAVLKAGGTIVNYSPLDAVNVIRHKIADSETDIMVTLDPASLYPLMDDMLRTTRLRCLVVGNLAEMAGSGFSAASERVVDVGWNDARLRFQDLVAADAAPVQAAAIDVDTAIAVLQYTGGTTGMPKGAVLTHGNLSAAASQAVMNTGGSDGLRPGGEIFLCVLPLFHIYALTFNLLLAVRLAARSVLHLRFDPERAIAEIAAKRATVFFGVPTMFTALNACASLDRADLSSLRFCNSGGAPLPAEISERFRRITGQFVLEGWGMTEMCGVGTVTPRGAASPPGACGIPLCGVDIRFIDVNDPQRYVAYGERGEICVAGPNVLKGYWNKPDATAESMTADGYFRTGDVGSMDENGFLYIADRIKDMLLCSGFNVYPRAIEEAIYRHPDVAEVIVIGIADAYRGQHPKAYIRLRDGASPFSLDELKLFLRDALGKHEMVQAMEFRDALPRTPVGKLSKVALYQEEQDRAASAAKNTTKETT</sequence>
<evidence type="ECO:0000259" key="9">
    <source>
        <dbReference type="Pfam" id="PF13193"/>
    </source>
</evidence>
<protein>
    <recommendedName>
        <fullName evidence="6">Long-chain-fatty-acid--CoA ligase</fullName>
        <ecNumber evidence="5">6.2.1.3</ecNumber>
    </recommendedName>
    <alternativeName>
        <fullName evidence="7">Long-chain acyl-CoA synthetase</fullName>
    </alternativeName>
</protein>
<keyword evidence="4" id="KW-0472">Membrane</keyword>
<feature type="domain" description="AMP-binding enzyme C-terminal" evidence="9">
    <location>
        <begin position="479"/>
        <end position="554"/>
    </location>
</feature>
<evidence type="ECO:0000256" key="2">
    <source>
        <dbReference type="ARBA" id="ARBA00005005"/>
    </source>
</evidence>
<dbReference type="EMBL" id="FXUL01000031">
    <property type="protein sequence ID" value="SMP79317.1"/>
    <property type="molecule type" value="Genomic_DNA"/>
</dbReference>
<dbReference type="Gene3D" id="3.30.300.30">
    <property type="match status" value="1"/>
</dbReference>